<organism evidence="2 3">
    <name type="scientific">Apiospora arundinis</name>
    <dbReference type="NCBI Taxonomy" id="335852"/>
    <lineage>
        <taxon>Eukaryota</taxon>
        <taxon>Fungi</taxon>
        <taxon>Dikarya</taxon>
        <taxon>Ascomycota</taxon>
        <taxon>Pezizomycotina</taxon>
        <taxon>Sordariomycetes</taxon>
        <taxon>Xylariomycetidae</taxon>
        <taxon>Amphisphaeriales</taxon>
        <taxon>Apiosporaceae</taxon>
        <taxon>Apiospora</taxon>
    </lineage>
</organism>
<comment type="caution">
    <text evidence="2">The sequence shown here is derived from an EMBL/GenBank/DDBJ whole genome shotgun (WGS) entry which is preliminary data.</text>
</comment>
<gene>
    <name evidence="2" type="ORF">PGQ11_014366</name>
</gene>
<feature type="region of interest" description="Disordered" evidence="1">
    <location>
        <begin position="152"/>
        <end position="180"/>
    </location>
</feature>
<name>A0ABR2HS38_9PEZI</name>
<evidence type="ECO:0000313" key="3">
    <source>
        <dbReference type="Proteomes" id="UP001390339"/>
    </source>
</evidence>
<dbReference type="Proteomes" id="UP001390339">
    <property type="component" value="Unassembled WGS sequence"/>
</dbReference>
<dbReference type="EMBL" id="JAPCWZ010000009">
    <property type="protein sequence ID" value="KAK8851887.1"/>
    <property type="molecule type" value="Genomic_DNA"/>
</dbReference>
<feature type="region of interest" description="Disordered" evidence="1">
    <location>
        <begin position="1"/>
        <end position="20"/>
    </location>
</feature>
<protein>
    <submittedName>
        <fullName evidence="2">Uncharacterized protein</fullName>
    </submittedName>
</protein>
<evidence type="ECO:0000256" key="1">
    <source>
        <dbReference type="SAM" id="MobiDB-lite"/>
    </source>
</evidence>
<reference evidence="2 3" key="1">
    <citation type="journal article" date="2024" name="IMA Fungus">
        <title>Apiospora arundinis, a panoply of carbohydrate-active enzymes and secondary metabolites.</title>
        <authorList>
            <person name="Sorensen T."/>
            <person name="Petersen C."/>
            <person name="Muurmann A.T."/>
            <person name="Christiansen J.V."/>
            <person name="Brundto M.L."/>
            <person name="Overgaard C.K."/>
            <person name="Boysen A.T."/>
            <person name="Wollenberg R.D."/>
            <person name="Larsen T.O."/>
            <person name="Sorensen J.L."/>
            <person name="Nielsen K.L."/>
            <person name="Sondergaard T.E."/>
        </authorList>
    </citation>
    <scope>NUCLEOTIDE SEQUENCE [LARGE SCALE GENOMIC DNA]</scope>
    <source>
        <strain evidence="2 3">AAU 773</strain>
    </source>
</reference>
<proteinExistence type="predicted"/>
<evidence type="ECO:0000313" key="2">
    <source>
        <dbReference type="EMBL" id="KAK8851887.1"/>
    </source>
</evidence>
<keyword evidence="3" id="KW-1185">Reference proteome</keyword>
<accession>A0ABR2HS38</accession>
<sequence length="180" mass="19681">MAESKKTAANPASYGIPSKTAAEVASDANLGYKIKVLIHDLRNVSKDASSQQRTLQTTDELYISSPYFTPEEAAMIKGATCDLEEDDQLPKATTSVESAIQKAMANFFEKRKASGDARPCGPHDLAPIYETVFGITKEEVHDEKFLSRLRRQGLPPVEDEPQPTVAASLVGGKKKQKKKK</sequence>